<dbReference type="Pfam" id="PF04179">
    <property type="entry name" value="Init_tRNA_PT"/>
    <property type="match status" value="1"/>
</dbReference>
<dbReference type="InterPro" id="IPR033449">
    <property type="entry name" value="Rit1_N"/>
</dbReference>
<sequence length="313" mass="34208">MPDALSKTVPIWICVMNRLLFPHDEEASVLHTPSSVVSPSEHSQIEEQMSRFVQNAKSLALDIGGLKTKLGTKPMMPLWVTPRWMEGPDISSKYNAIILYAASSCVSEPLISLPYIQGAGDDSENWACGLDAATFWRHQEKLLTTAEDDLARVIHELISQSQETEFQEPIAINVAGNVHIATNAAAKAVSHQYSLVISCGPDVPFQSHQLDLSSGKVGSRKLRTELAKLIPLLPILRKNTTKTLVTCETGRDLSIGVCLAILCLAYSDDGTQRPNTVLNKTAIKQRLSWISTSFPSASPSRTTLQSVNAFILS</sequence>
<protein>
    <recommendedName>
        <fullName evidence="5">Initiator tRNA phosphoribosyl transferase</fullName>
    </recommendedName>
</protein>
<gene>
    <name evidence="3" type="ORF">K470DRAFT_257489</name>
</gene>
<organism evidence="3 4">
    <name type="scientific">Piedraia hortae CBS 480.64</name>
    <dbReference type="NCBI Taxonomy" id="1314780"/>
    <lineage>
        <taxon>Eukaryota</taxon>
        <taxon>Fungi</taxon>
        <taxon>Dikarya</taxon>
        <taxon>Ascomycota</taxon>
        <taxon>Pezizomycotina</taxon>
        <taxon>Dothideomycetes</taxon>
        <taxon>Dothideomycetidae</taxon>
        <taxon>Capnodiales</taxon>
        <taxon>Piedraiaceae</taxon>
        <taxon>Piedraia</taxon>
    </lineage>
</organism>
<feature type="domain" description="Rit1 DUSP-like" evidence="1">
    <location>
        <begin position="208"/>
        <end position="310"/>
    </location>
</feature>
<dbReference type="InterPro" id="IPR007306">
    <property type="entry name" value="Rit1"/>
</dbReference>
<dbReference type="PANTHER" id="PTHR31811:SF0">
    <property type="entry name" value="TRNA A64-2'-O-RIBOSYLPHOSPHATE TRANSFERASE"/>
    <property type="match status" value="1"/>
</dbReference>
<evidence type="ECO:0000259" key="2">
    <source>
        <dbReference type="Pfam" id="PF17184"/>
    </source>
</evidence>
<dbReference type="OrthoDB" id="45256at2759"/>
<evidence type="ECO:0000313" key="3">
    <source>
        <dbReference type="EMBL" id="KAF2860941.1"/>
    </source>
</evidence>
<keyword evidence="4" id="KW-1185">Reference proteome</keyword>
<evidence type="ECO:0000259" key="1">
    <source>
        <dbReference type="Pfam" id="PF04179"/>
    </source>
</evidence>
<dbReference type="GO" id="GO:0005737">
    <property type="term" value="C:cytoplasm"/>
    <property type="evidence" value="ECO:0007669"/>
    <property type="project" value="TreeGrafter"/>
</dbReference>
<dbReference type="InterPro" id="IPR033421">
    <property type="entry name" value="Rit1_DUSP-like"/>
</dbReference>
<dbReference type="GO" id="GO:0019988">
    <property type="term" value="P:charged-tRNA amino acid modification"/>
    <property type="evidence" value="ECO:0007669"/>
    <property type="project" value="InterPro"/>
</dbReference>
<reference evidence="3" key="1">
    <citation type="journal article" date="2020" name="Stud. Mycol.">
        <title>101 Dothideomycetes genomes: a test case for predicting lifestyles and emergence of pathogens.</title>
        <authorList>
            <person name="Haridas S."/>
            <person name="Albert R."/>
            <person name="Binder M."/>
            <person name="Bloem J."/>
            <person name="Labutti K."/>
            <person name="Salamov A."/>
            <person name="Andreopoulos B."/>
            <person name="Baker S."/>
            <person name="Barry K."/>
            <person name="Bills G."/>
            <person name="Bluhm B."/>
            <person name="Cannon C."/>
            <person name="Castanera R."/>
            <person name="Culley D."/>
            <person name="Daum C."/>
            <person name="Ezra D."/>
            <person name="Gonzalez J."/>
            <person name="Henrissat B."/>
            <person name="Kuo A."/>
            <person name="Liang C."/>
            <person name="Lipzen A."/>
            <person name="Lutzoni F."/>
            <person name="Magnuson J."/>
            <person name="Mondo S."/>
            <person name="Nolan M."/>
            <person name="Ohm R."/>
            <person name="Pangilinan J."/>
            <person name="Park H.-J."/>
            <person name="Ramirez L."/>
            <person name="Alfaro M."/>
            <person name="Sun H."/>
            <person name="Tritt A."/>
            <person name="Yoshinaga Y."/>
            <person name="Zwiers L.-H."/>
            <person name="Turgeon B."/>
            <person name="Goodwin S."/>
            <person name="Spatafora J."/>
            <person name="Crous P."/>
            <person name="Grigoriev I."/>
        </authorList>
    </citation>
    <scope>NUCLEOTIDE SEQUENCE</scope>
    <source>
        <strain evidence="3">CBS 480.64</strain>
    </source>
</reference>
<dbReference type="PANTHER" id="PTHR31811">
    <property type="entry name" value="TRNA A64-2'-O-RIBOSYLPHOSPHATE TRANSFERASE"/>
    <property type="match status" value="1"/>
</dbReference>
<dbReference type="Proteomes" id="UP000799421">
    <property type="component" value="Unassembled WGS sequence"/>
</dbReference>
<dbReference type="AlphaFoldDB" id="A0A6A7C0A4"/>
<dbReference type="GO" id="GO:0043399">
    <property type="term" value="F:tRNA adenosine(64)-2'-O-ribosylphosphate transferase activity"/>
    <property type="evidence" value="ECO:0007669"/>
    <property type="project" value="InterPro"/>
</dbReference>
<dbReference type="Pfam" id="PF17184">
    <property type="entry name" value="Rit1_C"/>
    <property type="match status" value="1"/>
</dbReference>
<evidence type="ECO:0008006" key="5">
    <source>
        <dbReference type="Google" id="ProtNLM"/>
    </source>
</evidence>
<feature type="domain" description="Rit1 N-terminal" evidence="2">
    <location>
        <begin position="1"/>
        <end position="158"/>
    </location>
</feature>
<accession>A0A6A7C0A4</accession>
<name>A0A6A7C0A4_9PEZI</name>
<dbReference type="EMBL" id="MU005977">
    <property type="protein sequence ID" value="KAF2860941.1"/>
    <property type="molecule type" value="Genomic_DNA"/>
</dbReference>
<proteinExistence type="predicted"/>
<evidence type="ECO:0000313" key="4">
    <source>
        <dbReference type="Proteomes" id="UP000799421"/>
    </source>
</evidence>